<dbReference type="STRING" id="687842.ASU31_02685"/>
<dbReference type="EMBL" id="LMZQ01000002">
    <property type="protein sequence ID" value="KRT17469.1"/>
    <property type="molecule type" value="Genomic_DNA"/>
</dbReference>
<feature type="domain" description="WGR" evidence="1">
    <location>
        <begin position="1"/>
        <end position="83"/>
    </location>
</feature>
<dbReference type="InterPro" id="IPR049809">
    <property type="entry name" value="YehF/YfeS-like_WGR"/>
</dbReference>
<dbReference type="Pfam" id="PF05406">
    <property type="entry name" value="WGR"/>
    <property type="match status" value="1"/>
</dbReference>
<dbReference type="Pfam" id="PF20103">
    <property type="entry name" value="DUF6493"/>
    <property type="match status" value="1"/>
</dbReference>
<evidence type="ECO:0000313" key="3">
    <source>
        <dbReference type="Proteomes" id="UP000051950"/>
    </source>
</evidence>
<dbReference type="PANTHER" id="PTHR30634">
    <property type="entry name" value="OUTER MEMBRANE LOLAB LIPOPROTEIN INSERTION APPARATUS"/>
    <property type="match status" value="1"/>
</dbReference>
<proteinExistence type="predicted"/>
<dbReference type="Pfam" id="PF25148">
    <property type="entry name" value="DUF7824"/>
    <property type="match status" value="1"/>
</dbReference>
<dbReference type="SUPFAM" id="SSF142921">
    <property type="entry name" value="WGR domain-like"/>
    <property type="match status" value="1"/>
</dbReference>
<accession>A0A0T5VUH5</accession>
<organism evidence="2 3">
    <name type="scientific">Pedobacter ginsenosidimutans</name>
    <dbReference type="NCBI Taxonomy" id="687842"/>
    <lineage>
        <taxon>Bacteria</taxon>
        <taxon>Pseudomonadati</taxon>
        <taxon>Bacteroidota</taxon>
        <taxon>Sphingobacteriia</taxon>
        <taxon>Sphingobacteriales</taxon>
        <taxon>Sphingobacteriaceae</taxon>
        <taxon>Pedobacter</taxon>
    </lineage>
</organism>
<dbReference type="InterPro" id="IPR050458">
    <property type="entry name" value="LolB"/>
</dbReference>
<dbReference type="InterPro" id="IPR008893">
    <property type="entry name" value="WGR_domain"/>
</dbReference>
<dbReference type="InterPro" id="IPR056726">
    <property type="entry name" value="DUF7824"/>
</dbReference>
<dbReference type="InterPro" id="IPR036930">
    <property type="entry name" value="WGR_dom_sf"/>
</dbReference>
<dbReference type="InterPro" id="IPR045472">
    <property type="entry name" value="DUF6493"/>
</dbReference>
<dbReference type="OrthoDB" id="6629398at2"/>
<protein>
    <submittedName>
        <fullName evidence="2">Molybdenum metabolism regulator</fullName>
    </submittedName>
</protein>
<name>A0A0T5VUH5_9SPHI</name>
<reference evidence="2 3" key="1">
    <citation type="submission" date="2015-11" db="EMBL/GenBank/DDBJ databases">
        <title>Sequence of Pedobacter ginsenosidimutans.</title>
        <authorList>
            <person name="Carson E."/>
            <person name="Keyser V."/>
            <person name="Newman J."/>
            <person name="Miller J."/>
        </authorList>
    </citation>
    <scope>NUCLEOTIDE SEQUENCE [LARGE SCALE GENOMIC DNA]</scope>
    <source>
        <strain evidence="2 3">KACC 14530</strain>
    </source>
</reference>
<dbReference type="PROSITE" id="PS51977">
    <property type="entry name" value="WGR"/>
    <property type="match status" value="1"/>
</dbReference>
<evidence type="ECO:0000313" key="2">
    <source>
        <dbReference type="EMBL" id="KRT17469.1"/>
    </source>
</evidence>
<dbReference type="PANTHER" id="PTHR30634:SF13">
    <property type="entry name" value="PROTEIN YEHF"/>
    <property type="match status" value="1"/>
</dbReference>
<dbReference type="CDD" id="cd07996">
    <property type="entry name" value="WGR_MMR_like"/>
    <property type="match status" value="1"/>
</dbReference>
<gene>
    <name evidence="2" type="ORF">ASU31_02685</name>
</gene>
<sequence>MKKHLKYIDGSSDKFWQIEVLNNCYTVTYGRNGTGGTSQTKTFDDNQQCLKAAEKLLTEKTKKGYSETGEVLTNQTIKTAKKDGNKDVAEILNAYDAILKEKNLAALLPFLQENAKGNIEALKKHIKTKKRYWMAFVDLSNEPQFKTGNYSWGTRGDENLKEIITLTAIGILSKTDIMPWDEVFDLLAKAKQRNSILAVLQWAKPDWINEFILDKIKKSEWRSFSYQTLRFLESHTLITAQPELYALCLANANEWVTKVKPRDFIQYIVNDELAYTRDVPNLYLYETGIQNNHFRDSDSQAYNQFSIWEIIYNTLLQEGKLDRQQFIEQAILIQTKAWNNNLKSFYRKRLTDLNPGAAELIVYQEYIFACLQYAFAPVVNAAIELIKQIYEEKKFNVNSFLDWLEPLMMSNDNKTAIKNILPVLEKLNKSQPKLNKKITALIADVYVVPDLNLQERASKLLLKIAAPKDAVLRDKLSGYTSLMLGNVRSGLSSLLAAEDLLPAVDELATYHYEPKQEQVLLEPIVLPKDWNEVLYLFGKFISSEETTDGEILLNAYTNQRYLFPADYAKQLAPYGQQVEKKYFESVHKNYIGTFLREKIKSIDYVFTIEQSTYHKIKTLLLIRPYLDIVQKRMAGNISLPMLSFPSHYPYWVAPKVLLERLIAYQENEAEINPLDLTIAIGRMPREQVEEAIPLLGKLTGPLKALMAFCLGTTKEIVVKSDGIFNKLLNKINSPADVSFKSVWAVAARTYYPDETFTEFSSTYLRDYPMAVSPFKPEISIKEKWNEYMNYQTKKMEKSPSWYAIEFDSPAYVNTPGYFLFSLDLYGRKNSWEYMISGEGNINYWHSLMPQNADALSWFMLRSSCIHASGGVSELKGFLHVTNSTGFRFSDISMLVFACMFFMDKKEVRLMASEVLINLIEKRSINLDLLAVKLAYLASNKYGAFLRLVESIGALKDVSALHNSAFLQLLESLFKHLVINDKLPVNFKKLIEHYIDILFKTNQSPSAAAIAFFEKWKDNASLKSLIKQIIKA</sequence>
<dbReference type="Proteomes" id="UP000051950">
    <property type="component" value="Unassembled WGS sequence"/>
</dbReference>
<comment type="caution">
    <text evidence="2">The sequence shown here is derived from an EMBL/GenBank/DDBJ whole genome shotgun (WGS) entry which is preliminary data.</text>
</comment>
<keyword evidence="3" id="KW-1185">Reference proteome</keyword>
<dbReference type="InterPro" id="IPR056727">
    <property type="entry name" value="DUF7825"/>
</dbReference>
<dbReference type="Pfam" id="PF25149">
    <property type="entry name" value="DUF7825"/>
    <property type="match status" value="1"/>
</dbReference>
<dbReference type="AlphaFoldDB" id="A0A0T5VUH5"/>
<evidence type="ECO:0000259" key="1">
    <source>
        <dbReference type="PROSITE" id="PS51977"/>
    </source>
</evidence>
<dbReference type="RefSeq" id="WP_057930864.1">
    <property type="nucleotide sequence ID" value="NZ_LMZQ01000002.1"/>
</dbReference>
<dbReference type="SMART" id="SM00773">
    <property type="entry name" value="WGR"/>
    <property type="match status" value="1"/>
</dbReference>
<dbReference type="Gene3D" id="2.20.140.10">
    <property type="entry name" value="WGR domain"/>
    <property type="match status" value="1"/>
</dbReference>